<evidence type="ECO:0000313" key="10">
    <source>
        <dbReference type="EMBL" id="TDX14961.1"/>
    </source>
</evidence>
<evidence type="ECO:0000313" key="11">
    <source>
        <dbReference type="Proteomes" id="UP000294817"/>
    </source>
</evidence>
<dbReference type="InterPro" id="IPR040042">
    <property type="entry name" value="Branching_enz_MT3115-like"/>
</dbReference>
<evidence type="ECO:0000256" key="3">
    <source>
        <dbReference type="ARBA" id="ARBA00023277"/>
    </source>
</evidence>
<feature type="binding site" evidence="5">
    <location>
        <position position="264"/>
    </location>
    <ligand>
        <name>substrate</name>
    </ligand>
</feature>
<keyword evidence="2" id="KW-0560">Oxidoreductase</keyword>
<keyword evidence="11" id="KW-1185">Reference proteome</keyword>
<dbReference type="InterPro" id="IPR037090">
    <property type="entry name" value="57_glycoside_trans_central"/>
</dbReference>
<dbReference type="Gene3D" id="3.20.110.10">
    <property type="entry name" value="Glycoside hydrolase 38, N terminal domain"/>
    <property type="match status" value="1"/>
</dbReference>
<keyword evidence="3 6" id="KW-0119">Carbohydrate metabolism</keyword>
<dbReference type="CDD" id="cd10792">
    <property type="entry name" value="GH57N_AmyC_like"/>
    <property type="match status" value="1"/>
</dbReference>
<dbReference type="AlphaFoldDB" id="A0A4R8EYZ8"/>
<feature type="active site" description="Proton donor" evidence="4">
    <location>
        <position position="360"/>
    </location>
</feature>
<dbReference type="InterPro" id="IPR028995">
    <property type="entry name" value="Glyco_hydro_57/38_cen_sf"/>
</dbReference>
<evidence type="ECO:0000256" key="1">
    <source>
        <dbReference type="ARBA" id="ARBA00006821"/>
    </source>
</evidence>
<dbReference type="NCBIfam" id="TIGR02175">
    <property type="entry name" value="PorC_KorC"/>
    <property type="match status" value="1"/>
</dbReference>
<gene>
    <name evidence="10" type="ORF">C8D74_10994</name>
</gene>
<dbReference type="InterPro" id="IPR002869">
    <property type="entry name" value="Pyrv_flavodox_OxRed_cen"/>
</dbReference>
<dbReference type="InterPro" id="IPR015293">
    <property type="entry name" value="BE_C"/>
</dbReference>
<feature type="domain" description="Glycoside hydrolase family 57 N-terminal" evidence="8">
    <location>
        <begin position="12"/>
        <end position="301"/>
    </location>
</feature>
<evidence type="ECO:0000256" key="5">
    <source>
        <dbReference type="PIRSR" id="PIRSR640042-2"/>
    </source>
</evidence>
<dbReference type="PANTHER" id="PTHR41695">
    <property type="entry name" value="1,4-ALPHA-GLUCAN BRANCHING ENZYME RV3031-RELATED"/>
    <property type="match status" value="1"/>
</dbReference>
<evidence type="ECO:0000256" key="4">
    <source>
        <dbReference type="PIRSR" id="PIRSR640042-1"/>
    </source>
</evidence>
<feature type="binding site" evidence="5">
    <location>
        <position position="413"/>
    </location>
    <ligand>
        <name>substrate</name>
    </ligand>
</feature>
<accession>A0A4R8EYZ8</accession>
<name>A0A4R8EYZ8_9BACT</name>
<dbReference type="InterPro" id="IPR011894">
    <property type="entry name" value="PorC_KorC"/>
</dbReference>
<comment type="similarity">
    <text evidence="1 6">Belongs to the glycosyl hydrolase 57 family.</text>
</comment>
<dbReference type="Pfam" id="PF09210">
    <property type="entry name" value="BE_C"/>
    <property type="match status" value="1"/>
</dbReference>
<evidence type="ECO:0000256" key="6">
    <source>
        <dbReference type="RuleBase" id="RU361196"/>
    </source>
</evidence>
<dbReference type="Pfam" id="PF01558">
    <property type="entry name" value="POR"/>
    <property type="match status" value="1"/>
</dbReference>
<feature type="domain" description="Pyruvate/ketoisovalerate oxidoreductase catalytic" evidence="7">
    <location>
        <begin position="567"/>
        <end position="738"/>
    </location>
</feature>
<dbReference type="SUPFAM" id="SSF88713">
    <property type="entry name" value="Glycoside hydrolase/deacetylase"/>
    <property type="match status" value="1"/>
</dbReference>
<evidence type="ECO:0000259" key="7">
    <source>
        <dbReference type="Pfam" id="PF01558"/>
    </source>
</evidence>
<feature type="binding site" evidence="5">
    <location>
        <position position="247"/>
    </location>
    <ligand>
        <name>substrate</name>
    </ligand>
</feature>
<dbReference type="InterPro" id="IPR004300">
    <property type="entry name" value="Glyco_hydro_57_N"/>
</dbReference>
<dbReference type="SUPFAM" id="SSF53323">
    <property type="entry name" value="Pyruvate-ferredoxin oxidoreductase, PFOR, domain III"/>
    <property type="match status" value="1"/>
</dbReference>
<sequence length="744" mass="87031">MIIRSKKGKILFVLHAHLPYVHHPDYENFMEERWLFEALTETYIPLIKIFKSLEKDKIPFKLTISFSPTLMEMLNLNDLREKYHKYLLNLIELTEKEIIRTKAEDHKTYHLAEHYRQELIEDLDIFYEEYNQNILKAFKEFKDKGYIEVITSNGTHGYLPFYRDYPEAIRAQIKSAVLTFKKYFGEYPIGMWLAECAYFKGLDKYLSDEDIRYFFLDTHGFTYADSKPRYGVYRPIITPNNVFVFARDPESSEQIWSSEVGYPGDSRYREFYRDIGYDREDDYIKPHIDPSGTRCNTGIKYYRITDKSLSLDKKEIYDLREARNAVKEHVKDFLCKKTSQIRKLSAILDEEETIIVAPFDAELFGHWWYEGPKFLEELFRQSYGSKYLDFSVPSEILQTVKKVQITYPGETSWGAGGYHDVWLNEKNDWIYKHIHEITERMKEKANIFKCPSSLQKRVLNQMMREVLLAQASDWPFIMTTGTTVEYAKNRVKCHINRFLDLDKMLEKRQVNEESLSFYEWIDDIFKNIDYTIFSSVQNKLIYLKLLHEGRIRTLPEKYFEIRWHARAGQGAKSASQFLTEAAEEAGKYSSSFPEYGAERSGAPMKAFNRIADVPIRIKSNIETPDVVVVIDDTLLKNPEVTSGLAEDKLLLVNTSRSIEEVRKLSGYKGRIGVIPATEIALEEIKRGIPNTVMIGALIRATDIVPLDAVKEKIKAAFSKKFSDEVVRANIRALERGYQEVKLSE</sequence>
<reference evidence="10 11" key="1">
    <citation type="submission" date="2019-03" db="EMBL/GenBank/DDBJ databases">
        <title>Genomic Encyclopedia of Type Strains, Phase IV (KMG-IV): sequencing the most valuable type-strain genomes for metagenomic binning, comparative biology and taxonomic classification.</title>
        <authorList>
            <person name="Goeker M."/>
        </authorList>
    </citation>
    <scope>NUCLEOTIDE SEQUENCE [LARGE SCALE GENOMIC DNA]</scope>
    <source>
        <strain evidence="10 11">DSM 13575</strain>
    </source>
</reference>
<dbReference type="InterPro" id="IPR019752">
    <property type="entry name" value="Pyrv/ketoisovalerate_OxRed_cat"/>
</dbReference>
<dbReference type="InterPro" id="IPR011330">
    <property type="entry name" value="Glyco_hydro/deAcase_b/a-brl"/>
</dbReference>
<feature type="domain" description="1,4-alpha-glucan branching enzyme C-terminal" evidence="9">
    <location>
        <begin position="433"/>
        <end position="533"/>
    </location>
</feature>
<dbReference type="Proteomes" id="UP000294817">
    <property type="component" value="Unassembled WGS sequence"/>
</dbReference>
<dbReference type="Gene3D" id="1.20.1430.10">
    <property type="entry name" value="Families 57/38 glycoside transferase, middle domain"/>
    <property type="match status" value="1"/>
</dbReference>
<dbReference type="Pfam" id="PF03065">
    <property type="entry name" value="Glyco_hydro_57"/>
    <property type="match status" value="1"/>
</dbReference>
<evidence type="ECO:0000259" key="8">
    <source>
        <dbReference type="Pfam" id="PF03065"/>
    </source>
</evidence>
<organism evidence="10 11">
    <name type="scientific">Petrotoga sibirica</name>
    <dbReference type="NCBI Taxonomy" id="156202"/>
    <lineage>
        <taxon>Bacteria</taxon>
        <taxon>Thermotogati</taxon>
        <taxon>Thermotogota</taxon>
        <taxon>Thermotogae</taxon>
        <taxon>Petrotogales</taxon>
        <taxon>Petrotogaceae</taxon>
        <taxon>Petrotoga</taxon>
    </lineage>
</organism>
<dbReference type="PANTHER" id="PTHR41695:SF1">
    <property type="entry name" value="1,4-ALPHA-GLUCAN BRANCHING ENZYME TK1436"/>
    <property type="match status" value="1"/>
</dbReference>
<dbReference type="GO" id="GO:0016625">
    <property type="term" value="F:oxidoreductase activity, acting on the aldehyde or oxo group of donors, iron-sulfur protein as acceptor"/>
    <property type="evidence" value="ECO:0007669"/>
    <property type="project" value="InterPro"/>
</dbReference>
<comment type="caution">
    <text evidence="10">The sequence shown here is derived from an EMBL/GenBank/DDBJ whole genome shotgun (WGS) entry which is preliminary data.</text>
</comment>
<dbReference type="Gene3D" id="3.40.920.10">
    <property type="entry name" value="Pyruvate-ferredoxin oxidoreductase, PFOR, domain III"/>
    <property type="match status" value="1"/>
</dbReference>
<dbReference type="GO" id="GO:0005576">
    <property type="term" value="C:extracellular region"/>
    <property type="evidence" value="ECO:0007669"/>
    <property type="project" value="TreeGrafter"/>
</dbReference>
<dbReference type="GO" id="GO:0003844">
    <property type="term" value="F:1,4-alpha-glucan branching enzyme activity"/>
    <property type="evidence" value="ECO:0007669"/>
    <property type="project" value="InterPro"/>
</dbReference>
<evidence type="ECO:0000256" key="2">
    <source>
        <dbReference type="ARBA" id="ARBA00023002"/>
    </source>
</evidence>
<dbReference type="GO" id="GO:0030979">
    <property type="term" value="P:alpha-glucan biosynthetic process"/>
    <property type="evidence" value="ECO:0007669"/>
    <property type="project" value="InterPro"/>
</dbReference>
<feature type="active site" description="Nucleophile" evidence="4">
    <location>
        <position position="195"/>
    </location>
</feature>
<proteinExistence type="inferred from homology"/>
<evidence type="ECO:0000259" key="9">
    <source>
        <dbReference type="Pfam" id="PF09210"/>
    </source>
</evidence>
<feature type="binding site" evidence="5">
    <location>
        <position position="473"/>
    </location>
    <ligand>
        <name>substrate</name>
    </ligand>
</feature>
<dbReference type="EMBL" id="SODZ01000009">
    <property type="protein sequence ID" value="TDX14961.1"/>
    <property type="molecule type" value="Genomic_DNA"/>
</dbReference>
<dbReference type="SUPFAM" id="SSF88688">
    <property type="entry name" value="Families 57/38 glycoside transferase middle domain"/>
    <property type="match status" value="1"/>
</dbReference>
<dbReference type="InterPro" id="IPR027291">
    <property type="entry name" value="Glyco_hydro_38_N_sf"/>
</dbReference>
<protein>
    <submittedName>
        <fullName evidence="10">1,4-alpha-glucan branching enzyme</fullName>
    </submittedName>
</protein>